<dbReference type="RefSeq" id="WP_115568017.1">
    <property type="nucleotide sequence ID" value="NZ_QRGR01000037.1"/>
</dbReference>
<protein>
    <recommendedName>
        <fullName evidence="3">ImmA/IrrE family metallo-endopeptidase</fullName>
    </recommendedName>
</protein>
<organism evidence="1 2">
    <name type="scientific">Pontibacter diazotrophicus</name>
    <dbReference type="NCBI Taxonomy" id="1400979"/>
    <lineage>
        <taxon>Bacteria</taxon>
        <taxon>Pseudomonadati</taxon>
        <taxon>Bacteroidota</taxon>
        <taxon>Cytophagia</taxon>
        <taxon>Cytophagales</taxon>
        <taxon>Hymenobacteraceae</taxon>
        <taxon>Pontibacter</taxon>
    </lineage>
</organism>
<evidence type="ECO:0000313" key="2">
    <source>
        <dbReference type="Proteomes" id="UP000256708"/>
    </source>
</evidence>
<evidence type="ECO:0000313" key="1">
    <source>
        <dbReference type="EMBL" id="RDV11851.1"/>
    </source>
</evidence>
<dbReference type="Proteomes" id="UP000256708">
    <property type="component" value="Unassembled WGS sequence"/>
</dbReference>
<evidence type="ECO:0008006" key="3">
    <source>
        <dbReference type="Google" id="ProtNLM"/>
    </source>
</evidence>
<comment type="caution">
    <text evidence="1">The sequence shown here is derived from an EMBL/GenBank/DDBJ whole genome shotgun (WGS) entry which is preliminary data.</text>
</comment>
<name>A0A3D8L370_9BACT</name>
<gene>
    <name evidence="1" type="ORF">DXT99_23385</name>
</gene>
<reference evidence="2" key="1">
    <citation type="submission" date="2018-08" db="EMBL/GenBank/DDBJ databases">
        <authorList>
            <person name="Liu Z.-W."/>
            <person name="Du Z.-J."/>
        </authorList>
    </citation>
    <scope>NUCLEOTIDE SEQUENCE [LARGE SCALE GENOMIC DNA]</scope>
    <source>
        <strain evidence="2">H4X</strain>
    </source>
</reference>
<dbReference type="AlphaFoldDB" id="A0A3D8L370"/>
<dbReference type="OrthoDB" id="9796786at2"/>
<dbReference type="EMBL" id="QRGR01000037">
    <property type="protein sequence ID" value="RDV11851.1"/>
    <property type="molecule type" value="Genomic_DNA"/>
</dbReference>
<keyword evidence="2" id="KW-1185">Reference proteome</keyword>
<sequence length="399" mass="46366">MDDKFKDIDALLNGIVAPDKLTLKDLFERKVDELKLAPTVAYKIIGIQSRTIKGILNGSQKVVDITNLTKIANFIQLPKEKVVALFLEAVEENFPTYNISPEKIEFIKSNFDLAVLRKSGLINNITDFEHIEKRIISRLGLRSLFEYRKPPIDVAFSSGLFKPENDLTRSFWIQSALACFNEIDNPYPYDREELIKVFPRIRWHTMNVERGLLEIIKVLYRIGITVIYQPPLQKLQLRGATFSHNNKPCIVLTNYVGFYATLWFALIHELYHVLFDWEEIKANKYHLTDDSNEQLSVREREEDADDFAREYLFSKQKAATIRPYIHDSAYVAEFATNNHIHSSLIYVFNAFDAPKSNRMAWAIARKNSPDIEECIKSLDIPWQRPVEEAVQNLKPEVYF</sequence>
<proteinExistence type="predicted"/>
<accession>A0A3D8L370</accession>